<dbReference type="EMBL" id="JARAFO010000012">
    <property type="protein sequence ID" value="MDE1452006.1"/>
    <property type="molecule type" value="Genomic_DNA"/>
</dbReference>
<organism evidence="7 8">
    <name type="scientific">Bacillus paralicheniformis</name>
    <dbReference type="NCBI Taxonomy" id="1648923"/>
    <lineage>
        <taxon>Bacteria</taxon>
        <taxon>Bacillati</taxon>
        <taxon>Bacillota</taxon>
        <taxon>Bacilli</taxon>
        <taxon>Bacillales</taxon>
        <taxon>Bacillaceae</taxon>
        <taxon>Bacillus</taxon>
    </lineage>
</organism>
<dbReference type="EMBL" id="LKPO01000008">
    <property type="protein sequence ID" value="OLF95825.1"/>
    <property type="molecule type" value="Genomic_DNA"/>
</dbReference>
<feature type="compositionally biased region" description="Low complexity" evidence="3">
    <location>
        <begin position="36"/>
        <end position="45"/>
    </location>
</feature>
<dbReference type="Gene3D" id="3.20.20.370">
    <property type="entry name" value="Glycoside hydrolase/deacetylase"/>
    <property type="match status" value="1"/>
</dbReference>
<evidence type="ECO:0000256" key="4">
    <source>
        <dbReference type="SAM" id="SignalP"/>
    </source>
</evidence>
<feature type="chain" id="PRO_5038403543" evidence="4">
    <location>
        <begin position="25"/>
        <end position="279"/>
    </location>
</feature>
<feature type="signal peptide" evidence="4">
    <location>
        <begin position="1"/>
        <end position="24"/>
    </location>
</feature>
<accession>A0A6N2FVK9</accession>
<evidence type="ECO:0000259" key="5">
    <source>
        <dbReference type="PROSITE" id="PS51677"/>
    </source>
</evidence>
<dbReference type="Proteomes" id="UP001216709">
    <property type="component" value="Unassembled WGS sequence"/>
</dbReference>
<dbReference type="GO" id="GO:0016810">
    <property type="term" value="F:hydrolase activity, acting on carbon-nitrogen (but not peptide) bonds"/>
    <property type="evidence" value="ECO:0007669"/>
    <property type="project" value="InterPro"/>
</dbReference>
<evidence type="ECO:0000313" key="6">
    <source>
        <dbReference type="EMBL" id="MDE1452006.1"/>
    </source>
</evidence>
<sequence>MKKTKLLILLLMLMGMLYGCSSHEAKGEEKTEPNTAQKAAKQSKQQAEHDPSSKWIKVKGPARIPILMYHSISTGNSLRVPEAEFRGHMKWLKDNGYYTLTPEEAYIVLTQDKMPSEKCVLITFDDGYTDNFEKAYPILKDYEMKATIFMIGKSVGRKNHLTESQMKEMAEHGIAIESHTINHVELNGLAPEQQLSEMTRSKTLFDGMLQQNTTMLSYPVGRYNAETLKQAEKAGYQMAVTTEPGAAARDQGMYALHRVRISPGMSPDAFGRMVEHSIQ</sequence>
<dbReference type="AlphaFoldDB" id="A0A6N2FVK9"/>
<dbReference type="InterPro" id="IPR011330">
    <property type="entry name" value="Glyco_hydro/deAcase_b/a-brl"/>
</dbReference>
<dbReference type="Pfam" id="PF01522">
    <property type="entry name" value="Polysacc_deac_1"/>
    <property type="match status" value="1"/>
</dbReference>
<feature type="region of interest" description="Disordered" evidence="3">
    <location>
        <begin position="25"/>
        <end position="54"/>
    </location>
</feature>
<evidence type="ECO:0000256" key="1">
    <source>
        <dbReference type="ARBA" id="ARBA00004613"/>
    </source>
</evidence>
<feature type="domain" description="NodB homology" evidence="5">
    <location>
        <begin position="118"/>
        <end position="279"/>
    </location>
</feature>
<reference evidence="7 8" key="1">
    <citation type="journal article" date="2016" name="Front. Microbiol.">
        <title>High-Level Heat Resistance of Spores of Bacillus amyloliquefaciens and Bacillus licheniformis Results from the Presence of a spoVA Operon in a Tn1546 Transposon.</title>
        <authorList>
            <person name="Berendsen E.M."/>
            <person name="Koning R.A."/>
            <person name="Boekhorst J."/>
            <person name="de Jong A."/>
            <person name="Kuipers O.P."/>
            <person name="Wells-Bennik M.H."/>
        </authorList>
    </citation>
    <scope>NUCLEOTIDE SEQUENCE [LARGE SCALE GENOMIC DNA]</scope>
    <source>
        <strain evidence="7 8">B4121</strain>
    </source>
</reference>
<dbReference type="PROSITE" id="PS51257">
    <property type="entry name" value="PROKAR_LIPOPROTEIN"/>
    <property type="match status" value="1"/>
</dbReference>
<evidence type="ECO:0000313" key="8">
    <source>
        <dbReference type="Proteomes" id="UP000185604"/>
    </source>
</evidence>
<comment type="subcellular location">
    <subcellularLocation>
        <location evidence="1">Secreted</location>
    </subcellularLocation>
</comment>
<dbReference type="SUPFAM" id="SSF88713">
    <property type="entry name" value="Glycoside hydrolase/deacetylase"/>
    <property type="match status" value="1"/>
</dbReference>
<proteinExistence type="predicted"/>
<evidence type="ECO:0000313" key="7">
    <source>
        <dbReference type="EMBL" id="OLF95825.1"/>
    </source>
</evidence>
<reference evidence="6" key="2">
    <citation type="submission" date="2022-12" db="EMBL/GenBank/DDBJ databases">
        <title>Draft Genome Sequences of Bacillus licheniformis and Bacillus paralicheniformis strains isolated from Irish skim milk powders.</title>
        <authorList>
            <person name="Lourenco A."/>
            <person name="Li F."/>
            <person name="Geraldine D."/>
            <person name="Tobin J.T."/>
            <person name="Butler F."/>
            <person name="Jordan K."/>
            <person name="Obrien T."/>
        </authorList>
    </citation>
    <scope>NUCLEOTIDE SEQUENCE</scope>
    <source>
        <strain evidence="6">3370</strain>
    </source>
</reference>
<dbReference type="CDD" id="cd10918">
    <property type="entry name" value="CE4_NodB_like_5s_6s"/>
    <property type="match status" value="1"/>
</dbReference>
<evidence type="ECO:0000256" key="2">
    <source>
        <dbReference type="ARBA" id="ARBA00022729"/>
    </source>
</evidence>
<dbReference type="InterPro" id="IPR002509">
    <property type="entry name" value="NODB_dom"/>
</dbReference>
<dbReference type="PROSITE" id="PS51677">
    <property type="entry name" value="NODB"/>
    <property type="match status" value="1"/>
</dbReference>
<keyword evidence="2 4" id="KW-0732">Signal</keyword>
<dbReference type="InterPro" id="IPR051398">
    <property type="entry name" value="Polysacch_Deacetylase"/>
</dbReference>
<evidence type="ECO:0000256" key="3">
    <source>
        <dbReference type="SAM" id="MobiDB-lite"/>
    </source>
</evidence>
<dbReference type="PANTHER" id="PTHR34216:SF3">
    <property type="entry name" value="POLY-BETA-1,6-N-ACETYL-D-GLUCOSAMINE N-DEACETYLASE"/>
    <property type="match status" value="1"/>
</dbReference>
<dbReference type="Proteomes" id="UP000185604">
    <property type="component" value="Unassembled WGS sequence"/>
</dbReference>
<comment type="caution">
    <text evidence="7">The sequence shown here is derived from an EMBL/GenBank/DDBJ whole genome shotgun (WGS) entry which is preliminary data.</text>
</comment>
<dbReference type="GO" id="GO:0005576">
    <property type="term" value="C:extracellular region"/>
    <property type="evidence" value="ECO:0007669"/>
    <property type="project" value="UniProtKB-SubCell"/>
</dbReference>
<dbReference type="PANTHER" id="PTHR34216">
    <property type="match status" value="1"/>
</dbReference>
<name>A0A6N2FVK9_9BACI</name>
<dbReference type="GO" id="GO:0005975">
    <property type="term" value="P:carbohydrate metabolic process"/>
    <property type="evidence" value="ECO:0007669"/>
    <property type="project" value="InterPro"/>
</dbReference>
<protein>
    <submittedName>
        <fullName evidence="6 7">Polysaccharide deacetylase</fullName>
    </submittedName>
</protein>
<gene>
    <name evidence="7" type="ORF">B4121_1387</name>
    <name evidence="6" type="ORF">PVN32_07460</name>
</gene>